<reference evidence="5" key="1">
    <citation type="journal article" date="2014" name="BMC Genomics">
        <title>The genome sequence of the biocontrol fungus Metarhizium anisopliae and comparative genomics of Metarhizium species.</title>
        <authorList>
            <person name="Pattemore J.A."/>
            <person name="Hane J.K."/>
            <person name="Williams A.H."/>
            <person name="Wilson B.A."/>
            <person name="Stodart B.J."/>
            <person name="Ash G.J."/>
        </authorList>
    </citation>
    <scope>NUCLEOTIDE SEQUENCE [LARGE SCALE GENOMIC DNA]</scope>
    <source>
        <strain evidence="5">BRIP 53293</strain>
    </source>
</reference>
<dbReference type="GO" id="GO:0000976">
    <property type="term" value="F:transcription cis-regulatory region binding"/>
    <property type="evidence" value="ECO:0007669"/>
    <property type="project" value="TreeGrafter"/>
</dbReference>
<dbReference type="GO" id="GO:0008270">
    <property type="term" value="F:zinc ion binding"/>
    <property type="evidence" value="ECO:0007669"/>
    <property type="project" value="InterPro"/>
</dbReference>
<dbReference type="Pfam" id="PF00172">
    <property type="entry name" value="Zn_clus"/>
    <property type="match status" value="1"/>
</dbReference>
<evidence type="ECO:0000256" key="2">
    <source>
        <dbReference type="ARBA" id="ARBA00023242"/>
    </source>
</evidence>
<dbReference type="PANTHER" id="PTHR37534:SF51">
    <property type="entry name" value="ACRIFLAVINE SENSITIVITY CONTROL PROTEIN ACR-2"/>
    <property type="match status" value="1"/>
</dbReference>
<dbReference type="Gene3D" id="4.10.240.10">
    <property type="entry name" value="Zn(2)-C6 fungal-type DNA-binding domain"/>
    <property type="match status" value="1"/>
</dbReference>
<sequence>MDSTNPPTKPCHNCRRQRLRCDQSYPHCNKCTAAGKECLGYGKLFRWTGAVASRGKLAGRTSSAPVDAAARTAARATRVAGRKADLDFLTPSSSPPALCSDAGTPVDMSMSEYQGEVKLVLRSPSPESAVTSPWALADPLYQDMQYDHRYYLSYFTNRVCKDLVSQDVPERNPFRGLLPLTRAHPLLQHIIVAASAAHMSNLVRAPLAHHPKGVDDGVTAGIEQASRRALQDALVAKSKALTLMRGAVENIKTTGGDVVLAAALFFINVELIESGKHGWKAHLEGAGRIMSLLQPDSVADTALRDYMLSDCFIYFILASAFMPAASFDTQSYFQPSQIPSILQRAAANSYLCCPPEILTILHSASQLSNVSPDVASEEDVRAAGLVLIQEAQAFDINGWAHDVRNMSYLQDAPIQSRIHAGSAHRLAACLYILQAIPSMSQMNDHGQVAEALSRDIFKHLSSIPDNDPNFKATTWPTFIAGAEAGGRARREWVMDRLQRLVRSCPWGFIYTAMETLQVIWDLDNKGQGTKSWVQTLKDPQMNFLMKAKFFVGGLIEVLDTISNCLQGSSGTAGDYCMLKQVIDDFGPKFFSTICRISCRLHWDYPKTFRAETSSPSILAIACVYPERKLPAWRRIGFSIRYPRRRGVITLVFWYNSSQRHPKAVEMYITALFVYFEMLHIFDAISDSEQIEYSLHALGSDTILTTKPWNEIPLRQASVVSVPSYSTLQKELTCQGSNGAVAASANKDIGFGQSATQEKIYVGNCPEACPAVLVTPNLGPDQVLVIAGARPILRIVVQRRAMSWSILEPPPKGR</sequence>
<accession>A0A0D9NMM6</accession>
<evidence type="ECO:0000256" key="1">
    <source>
        <dbReference type="ARBA" id="ARBA00004123"/>
    </source>
</evidence>
<dbReference type="GO" id="GO:0045944">
    <property type="term" value="P:positive regulation of transcription by RNA polymerase II"/>
    <property type="evidence" value="ECO:0007669"/>
    <property type="project" value="TreeGrafter"/>
</dbReference>
<keyword evidence="2" id="KW-0539">Nucleus</keyword>
<dbReference type="InterPro" id="IPR021858">
    <property type="entry name" value="Fun_TF"/>
</dbReference>
<dbReference type="CDD" id="cd00067">
    <property type="entry name" value="GAL4"/>
    <property type="match status" value="1"/>
</dbReference>
<dbReference type="PANTHER" id="PTHR37534">
    <property type="entry name" value="TRANSCRIPTIONAL ACTIVATOR PROTEIN UGA3"/>
    <property type="match status" value="1"/>
</dbReference>
<dbReference type="AlphaFoldDB" id="A0A0D9NMM6"/>
<dbReference type="InterPro" id="IPR001138">
    <property type="entry name" value="Zn2Cys6_DnaBD"/>
</dbReference>
<dbReference type="PROSITE" id="PS50048">
    <property type="entry name" value="ZN2_CY6_FUNGAL_2"/>
    <property type="match status" value="1"/>
</dbReference>
<keyword evidence="5" id="KW-1185">Reference proteome</keyword>
<dbReference type="STRING" id="1291518.A0A0D9NMM6"/>
<evidence type="ECO:0000313" key="4">
    <source>
        <dbReference type="EMBL" id="KJK75146.1"/>
    </source>
</evidence>
<organism evidence="4 5">
    <name type="scientific">Metarhizium anisopliae BRIP 53293</name>
    <dbReference type="NCBI Taxonomy" id="1291518"/>
    <lineage>
        <taxon>Eukaryota</taxon>
        <taxon>Fungi</taxon>
        <taxon>Dikarya</taxon>
        <taxon>Ascomycota</taxon>
        <taxon>Pezizomycotina</taxon>
        <taxon>Sordariomycetes</taxon>
        <taxon>Hypocreomycetidae</taxon>
        <taxon>Hypocreales</taxon>
        <taxon>Clavicipitaceae</taxon>
        <taxon>Metarhizium</taxon>
    </lineage>
</organism>
<dbReference type="PROSITE" id="PS00463">
    <property type="entry name" value="ZN2_CY6_FUNGAL_1"/>
    <property type="match status" value="1"/>
</dbReference>
<name>A0A0D9NMM6_METAN</name>
<gene>
    <name evidence="4" type="ORF">H634G_09492</name>
</gene>
<comment type="subcellular location">
    <subcellularLocation>
        <location evidence="1">Nucleus</location>
    </subcellularLocation>
</comment>
<proteinExistence type="predicted"/>
<protein>
    <recommendedName>
        <fullName evidence="3">Zn(2)-C6 fungal-type domain-containing protein</fullName>
    </recommendedName>
</protein>
<dbReference type="GO" id="GO:0005634">
    <property type="term" value="C:nucleus"/>
    <property type="evidence" value="ECO:0007669"/>
    <property type="project" value="UniProtKB-SubCell"/>
</dbReference>
<dbReference type="InterPro" id="IPR036864">
    <property type="entry name" value="Zn2-C6_fun-type_DNA-bd_sf"/>
</dbReference>
<dbReference type="OrthoDB" id="5380854at2759"/>
<dbReference type="GO" id="GO:0000981">
    <property type="term" value="F:DNA-binding transcription factor activity, RNA polymerase II-specific"/>
    <property type="evidence" value="ECO:0007669"/>
    <property type="project" value="InterPro"/>
</dbReference>
<feature type="domain" description="Zn(2)-C6 fungal-type" evidence="3">
    <location>
        <begin position="10"/>
        <end position="38"/>
    </location>
</feature>
<dbReference type="Proteomes" id="UP000054544">
    <property type="component" value="Unassembled WGS sequence"/>
</dbReference>
<dbReference type="SUPFAM" id="SSF57701">
    <property type="entry name" value="Zn2/Cys6 DNA-binding domain"/>
    <property type="match status" value="1"/>
</dbReference>
<dbReference type="Pfam" id="PF11951">
    <property type="entry name" value="Fungal_trans_2"/>
    <property type="match status" value="1"/>
</dbReference>
<dbReference type="EMBL" id="KE384751">
    <property type="protein sequence ID" value="KJK75146.1"/>
    <property type="molecule type" value="Genomic_DNA"/>
</dbReference>
<evidence type="ECO:0000313" key="5">
    <source>
        <dbReference type="Proteomes" id="UP000054544"/>
    </source>
</evidence>
<evidence type="ECO:0000259" key="3">
    <source>
        <dbReference type="PROSITE" id="PS50048"/>
    </source>
</evidence>
<dbReference type="SMART" id="SM00066">
    <property type="entry name" value="GAL4"/>
    <property type="match status" value="1"/>
</dbReference>